<dbReference type="EMBL" id="QXJM01000039">
    <property type="protein sequence ID" value="RIE02983.1"/>
    <property type="molecule type" value="Genomic_DNA"/>
</dbReference>
<gene>
    <name evidence="2" type="ORF">D3H35_20490</name>
</gene>
<accession>A0A398CJV5</accession>
<keyword evidence="1" id="KW-0812">Transmembrane</keyword>
<feature type="transmembrane region" description="Helical" evidence="1">
    <location>
        <begin position="97"/>
        <end position="115"/>
    </location>
</feature>
<evidence type="ECO:0000313" key="2">
    <source>
        <dbReference type="EMBL" id="RIE02983.1"/>
    </source>
</evidence>
<comment type="caution">
    <text evidence="2">The sequence shown here is derived from an EMBL/GenBank/DDBJ whole genome shotgun (WGS) entry which is preliminary data.</text>
</comment>
<keyword evidence="1" id="KW-1133">Transmembrane helix</keyword>
<dbReference type="Proteomes" id="UP000266340">
    <property type="component" value="Unassembled WGS sequence"/>
</dbReference>
<evidence type="ECO:0000256" key="1">
    <source>
        <dbReference type="SAM" id="Phobius"/>
    </source>
</evidence>
<reference evidence="2 3" key="1">
    <citation type="submission" date="2018-09" db="EMBL/GenBank/DDBJ databases">
        <title>Cohnella cavernae sp. nov., isolated from a karst cave.</title>
        <authorList>
            <person name="Zhu H."/>
        </authorList>
    </citation>
    <scope>NUCLEOTIDE SEQUENCE [LARGE SCALE GENOMIC DNA]</scope>
    <source>
        <strain evidence="2 3">K2E09-144</strain>
    </source>
</reference>
<dbReference type="AlphaFoldDB" id="A0A398CJV5"/>
<evidence type="ECO:0000313" key="3">
    <source>
        <dbReference type="Proteomes" id="UP000266340"/>
    </source>
</evidence>
<evidence type="ECO:0008006" key="4">
    <source>
        <dbReference type="Google" id="ProtNLM"/>
    </source>
</evidence>
<protein>
    <recommendedName>
        <fullName evidence="4">DoxX family membrane protein</fullName>
    </recommendedName>
</protein>
<feature type="transmembrane region" description="Helical" evidence="1">
    <location>
        <begin position="74"/>
        <end position="91"/>
    </location>
</feature>
<proteinExistence type="predicted"/>
<organism evidence="2 3">
    <name type="scientific">Cohnella faecalis</name>
    <dbReference type="NCBI Taxonomy" id="2315694"/>
    <lineage>
        <taxon>Bacteria</taxon>
        <taxon>Bacillati</taxon>
        <taxon>Bacillota</taxon>
        <taxon>Bacilli</taxon>
        <taxon>Bacillales</taxon>
        <taxon>Paenibacillaceae</taxon>
        <taxon>Cohnella</taxon>
    </lineage>
</organism>
<keyword evidence="1" id="KW-0472">Membrane</keyword>
<name>A0A398CJV5_9BACL</name>
<dbReference type="RefSeq" id="WP_147355904.1">
    <property type="nucleotide sequence ID" value="NZ_JBHSOV010000027.1"/>
</dbReference>
<feature type="transmembrane region" description="Helical" evidence="1">
    <location>
        <begin position="7"/>
        <end position="29"/>
    </location>
</feature>
<keyword evidence="3" id="KW-1185">Reference proteome</keyword>
<dbReference type="OrthoDB" id="2893048at2"/>
<feature type="transmembrane region" description="Helical" evidence="1">
    <location>
        <begin position="49"/>
        <end position="67"/>
    </location>
</feature>
<sequence>MRIVYHASRLLLGIIFITGAVNAVWIHVLGHASFMPLNEKATNLILETHYLYTLVKIFETAGAMLLLLNKYVGLGALILSPVVGNILFMHIVWDPGFVPVALLMVVAEAILIWKFRSRYRVLFER</sequence>